<dbReference type="RefSeq" id="WP_114367800.1">
    <property type="nucleotide sequence ID" value="NZ_QPEX01000010.1"/>
</dbReference>
<dbReference type="InterPro" id="IPR000644">
    <property type="entry name" value="CBS_dom"/>
</dbReference>
<dbReference type="Gene3D" id="3.30.70.270">
    <property type="match status" value="1"/>
</dbReference>
<dbReference type="Gene3D" id="3.10.580.10">
    <property type="entry name" value="CBS-domain"/>
    <property type="match status" value="1"/>
</dbReference>
<dbReference type="FunFam" id="3.30.70.270:FF:000001">
    <property type="entry name" value="Diguanylate cyclase domain protein"/>
    <property type="match status" value="1"/>
</dbReference>
<dbReference type="AlphaFoldDB" id="A0A368KWD7"/>
<dbReference type="Pfam" id="PF00072">
    <property type="entry name" value="Response_reg"/>
    <property type="match status" value="1"/>
</dbReference>
<dbReference type="Pfam" id="PF00990">
    <property type="entry name" value="GGDEF"/>
    <property type="match status" value="1"/>
</dbReference>
<dbReference type="EC" id="2.7.7.65" evidence="1"/>
<dbReference type="GO" id="GO:0052621">
    <property type="term" value="F:diguanylate cyclase activity"/>
    <property type="evidence" value="ECO:0007669"/>
    <property type="project" value="UniProtKB-EC"/>
</dbReference>
<dbReference type="GO" id="GO:0005886">
    <property type="term" value="C:plasma membrane"/>
    <property type="evidence" value="ECO:0007669"/>
    <property type="project" value="TreeGrafter"/>
</dbReference>
<feature type="domain" description="GGDEF" evidence="6">
    <location>
        <begin position="178"/>
        <end position="311"/>
    </location>
</feature>
<dbReference type="InterPro" id="IPR001789">
    <property type="entry name" value="Sig_transdc_resp-reg_receiver"/>
</dbReference>
<feature type="domain" description="CBS" evidence="7">
    <location>
        <begin position="401"/>
        <end position="457"/>
    </location>
</feature>
<dbReference type="PANTHER" id="PTHR45138:SF9">
    <property type="entry name" value="DIGUANYLATE CYCLASE DGCM-RELATED"/>
    <property type="match status" value="1"/>
</dbReference>
<dbReference type="SUPFAM" id="SSF52172">
    <property type="entry name" value="CheY-like"/>
    <property type="match status" value="1"/>
</dbReference>
<dbReference type="PROSITE" id="PS50110">
    <property type="entry name" value="RESPONSE_REGULATORY"/>
    <property type="match status" value="1"/>
</dbReference>
<sequence length="547" mass="61118">MNTPADPQFDCCPIRSRVLVVDDDKLIRTLICEFLTREGYEIVQAANCLEALELLEDPKHKFKFMVTDWELPDGNGIDLIRHARHLVQSHYMYIVMATSHGNRENLTTAFNAGADDFLTKPIDRSELIARIRAGQRILNLETRLTQLANSDELTGLPTRRVFEELVAKEWSRAQRYRLPLSCVIFDIDFFKRINDIHGHKAGDQVLREVSRVFAASVRKSDIICRYGGEEFCALLPETTSAQAYIWADNFRKRIAATEIILDTAVVNVSISLGLAEPLSEMEEFTDLIEIADQCLLEAKGNGRNQVVAFNSLHTQISCDPTGHLEDFFQGAIAADAMMPIVSSVTPQSSVLAVSKFFLDYRIPSAPVVDDSGTLVGIVCEKDLLAAAIRSNAHKIQISEVMRRNLICYPPGISLRIVWEFFNRVSIRTVLIADNGKAVGIISRHSILRWFANTAWKRNSQDAQFTFQGEQEQRLAVLRLDHAAKLLAETSRQLTADVQSRIPEEHGAMVVGTVSKMQDLMVELLASVGGIDCNGVLNIDPTIESCGE</sequence>
<dbReference type="PROSITE" id="PS51371">
    <property type="entry name" value="CBS"/>
    <property type="match status" value="2"/>
</dbReference>
<evidence type="ECO:0000313" key="9">
    <source>
        <dbReference type="Proteomes" id="UP000253562"/>
    </source>
</evidence>
<feature type="domain" description="CBS" evidence="7">
    <location>
        <begin position="337"/>
        <end position="395"/>
    </location>
</feature>
<dbReference type="OrthoDB" id="244535at2"/>
<dbReference type="InterPro" id="IPR029787">
    <property type="entry name" value="Nucleotide_cyclase"/>
</dbReference>
<dbReference type="SMART" id="SM00116">
    <property type="entry name" value="CBS"/>
    <property type="match status" value="2"/>
</dbReference>
<dbReference type="EMBL" id="QPEX01000010">
    <property type="protein sequence ID" value="RCS54738.1"/>
    <property type="molecule type" value="Genomic_DNA"/>
</dbReference>
<dbReference type="NCBIfam" id="TIGR00254">
    <property type="entry name" value="GGDEF"/>
    <property type="match status" value="1"/>
</dbReference>
<dbReference type="GO" id="GO:0043709">
    <property type="term" value="P:cell adhesion involved in single-species biofilm formation"/>
    <property type="evidence" value="ECO:0007669"/>
    <property type="project" value="TreeGrafter"/>
</dbReference>
<evidence type="ECO:0000256" key="1">
    <source>
        <dbReference type="ARBA" id="ARBA00012528"/>
    </source>
</evidence>
<name>A0A368KWD7_9BACT</name>
<reference evidence="8 9" key="1">
    <citation type="submission" date="2018-07" db="EMBL/GenBank/DDBJ databases">
        <title>Comparative genomes isolates from brazilian mangrove.</title>
        <authorList>
            <person name="De Araujo J.E."/>
            <person name="Taketani R.G."/>
            <person name="Silva M.C.P."/>
            <person name="Lourenco M.V."/>
            <person name="Oliveira V.M."/>
            <person name="Andreote F.D."/>
        </authorList>
    </citation>
    <scope>NUCLEOTIDE SEQUENCE [LARGE SCALE GENOMIC DNA]</scope>
    <source>
        <strain evidence="8 9">HEX PRIS-MGV</strain>
    </source>
</reference>
<evidence type="ECO:0000256" key="2">
    <source>
        <dbReference type="ARBA" id="ARBA00034247"/>
    </source>
</evidence>
<dbReference type="CDD" id="cd01949">
    <property type="entry name" value="GGDEF"/>
    <property type="match status" value="1"/>
</dbReference>
<dbReference type="InterPro" id="IPR046342">
    <property type="entry name" value="CBS_dom_sf"/>
</dbReference>
<dbReference type="PROSITE" id="PS50887">
    <property type="entry name" value="GGDEF"/>
    <property type="match status" value="1"/>
</dbReference>
<dbReference type="InterPro" id="IPR011006">
    <property type="entry name" value="CheY-like_superfamily"/>
</dbReference>
<dbReference type="SMART" id="SM00448">
    <property type="entry name" value="REC"/>
    <property type="match status" value="1"/>
</dbReference>
<feature type="domain" description="Response regulatory" evidence="5">
    <location>
        <begin position="17"/>
        <end position="135"/>
    </location>
</feature>
<comment type="caution">
    <text evidence="8">The sequence shown here is derived from an EMBL/GenBank/DDBJ whole genome shotgun (WGS) entry which is preliminary data.</text>
</comment>
<evidence type="ECO:0000313" key="8">
    <source>
        <dbReference type="EMBL" id="RCS54738.1"/>
    </source>
</evidence>
<evidence type="ECO:0000256" key="4">
    <source>
        <dbReference type="PROSITE-ProRule" id="PRU00703"/>
    </source>
</evidence>
<dbReference type="SUPFAM" id="SSF55073">
    <property type="entry name" value="Nucleotide cyclase"/>
    <property type="match status" value="1"/>
</dbReference>
<evidence type="ECO:0000259" key="5">
    <source>
        <dbReference type="PROSITE" id="PS50110"/>
    </source>
</evidence>
<comment type="catalytic activity">
    <reaction evidence="2">
        <text>2 GTP = 3',3'-c-di-GMP + 2 diphosphate</text>
        <dbReference type="Rhea" id="RHEA:24898"/>
        <dbReference type="ChEBI" id="CHEBI:33019"/>
        <dbReference type="ChEBI" id="CHEBI:37565"/>
        <dbReference type="ChEBI" id="CHEBI:58805"/>
        <dbReference type="EC" id="2.7.7.65"/>
    </reaction>
</comment>
<evidence type="ECO:0000259" key="6">
    <source>
        <dbReference type="PROSITE" id="PS50887"/>
    </source>
</evidence>
<dbReference type="InterPro" id="IPR043128">
    <property type="entry name" value="Rev_trsase/Diguanyl_cyclase"/>
</dbReference>
<dbReference type="Pfam" id="PF00571">
    <property type="entry name" value="CBS"/>
    <property type="match status" value="2"/>
</dbReference>
<dbReference type="SMART" id="SM00267">
    <property type="entry name" value="GGDEF"/>
    <property type="match status" value="1"/>
</dbReference>
<accession>A0A368KWD7</accession>
<gene>
    <name evidence="8" type="ORF">DTL42_06320</name>
</gene>
<dbReference type="InterPro" id="IPR050469">
    <property type="entry name" value="Diguanylate_Cyclase"/>
</dbReference>
<evidence type="ECO:0000256" key="3">
    <source>
        <dbReference type="PROSITE-ProRule" id="PRU00169"/>
    </source>
</evidence>
<organism evidence="8 9">
    <name type="scientific">Bremerella cremea</name>
    <dbReference type="NCBI Taxonomy" id="1031537"/>
    <lineage>
        <taxon>Bacteria</taxon>
        <taxon>Pseudomonadati</taxon>
        <taxon>Planctomycetota</taxon>
        <taxon>Planctomycetia</taxon>
        <taxon>Pirellulales</taxon>
        <taxon>Pirellulaceae</taxon>
        <taxon>Bremerella</taxon>
    </lineage>
</organism>
<dbReference type="InterPro" id="IPR000160">
    <property type="entry name" value="GGDEF_dom"/>
</dbReference>
<protein>
    <recommendedName>
        <fullName evidence="1">diguanylate cyclase</fullName>
        <ecNumber evidence="1">2.7.7.65</ecNumber>
    </recommendedName>
</protein>
<feature type="modified residue" description="4-aspartylphosphate" evidence="3">
    <location>
        <position position="68"/>
    </location>
</feature>
<keyword evidence="3" id="KW-0597">Phosphoprotein</keyword>
<evidence type="ECO:0000259" key="7">
    <source>
        <dbReference type="PROSITE" id="PS51371"/>
    </source>
</evidence>
<keyword evidence="4" id="KW-0129">CBS domain</keyword>
<dbReference type="Gene3D" id="3.40.50.2300">
    <property type="match status" value="1"/>
</dbReference>
<dbReference type="GO" id="GO:0000160">
    <property type="term" value="P:phosphorelay signal transduction system"/>
    <property type="evidence" value="ECO:0007669"/>
    <property type="project" value="InterPro"/>
</dbReference>
<dbReference type="SUPFAM" id="SSF54631">
    <property type="entry name" value="CBS-domain pair"/>
    <property type="match status" value="1"/>
</dbReference>
<dbReference type="PANTHER" id="PTHR45138">
    <property type="entry name" value="REGULATORY COMPONENTS OF SENSORY TRANSDUCTION SYSTEM"/>
    <property type="match status" value="1"/>
</dbReference>
<dbReference type="Proteomes" id="UP000253562">
    <property type="component" value="Unassembled WGS sequence"/>
</dbReference>
<proteinExistence type="predicted"/>
<dbReference type="GO" id="GO:1902201">
    <property type="term" value="P:negative regulation of bacterial-type flagellum-dependent cell motility"/>
    <property type="evidence" value="ECO:0007669"/>
    <property type="project" value="TreeGrafter"/>
</dbReference>